<dbReference type="Pfam" id="PF16135">
    <property type="entry name" value="TDBD"/>
    <property type="match status" value="1"/>
</dbReference>
<dbReference type="KEGG" id="bvg:104908803"/>
<evidence type="ECO:0000256" key="2">
    <source>
        <dbReference type="ARBA" id="ARBA00006081"/>
    </source>
</evidence>
<dbReference type="GO" id="GO:0045892">
    <property type="term" value="P:negative regulation of DNA-templated transcription"/>
    <property type="evidence" value="ECO:0007669"/>
    <property type="project" value="TreeGrafter"/>
</dbReference>
<evidence type="ECO:0000256" key="4">
    <source>
        <dbReference type="RuleBase" id="RU369029"/>
    </source>
</evidence>
<evidence type="ECO:0000256" key="5">
    <source>
        <dbReference type="SAM" id="MobiDB-lite"/>
    </source>
</evidence>
<feature type="compositionally biased region" description="Low complexity" evidence="5">
    <location>
        <begin position="193"/>
        <end position="204"/>
    </location>
</feature>
<evidence type="ECO:0000313" key="8">
    <source>
        <dbReference type="Proteomes" id="UP000035740"/>
    </source>
</evidence>
<reference evidence="7 8" key="1">
    <citation type="journal article" date="2014" name="Nature">
        <title>The genome of the recently domesticated crop plant sugar beet (Beta vulgaris).</title>
        <authorList>
            <person name="Dohm J.C."/>
            <person name="Minoche A.E."/>
            <person name="Holtgrawe D."/>
            <person name="Capella-Gutierrez S."/>
            <person name="Zakrzewski F."/>
            <person name="Tafer H."/>
            <person name="Rupp O."/>
            <person name="Sorensen T.R."/>
            <person name="Stracke R."/>
            <person name="Reinhardt R."/>
            <person name="Goesmann A."/>
            <person name="Kraft T."/>
            <person name="Schulz B."/>
            <person name="Stadler P.F."/>
            <person name="Schmidt T."/>
            <person name="Gabaldon T."/>
            <person name="Lehrach H."/>
            <person name="Weisshaar B."/>
            <person name="Himmelbauer H."/>
        </authorList>
    </citation>
    <scope>NUCLEOTIDE SEQUENCE [LARGE SCALE GENOMIC DNA]</scope>
    <source>
        <tissue evidence="7">Taproot</tissue>
    </source>
</reference>
<comment type="function">
    <text evidence="4">Acts as a negative regulator of abscisic acid (ABA) response.</text>
</comment>
<evidence type="ECO:0000256" key="1">
    <source>
        <dbReference type="ARBA" id="ARBA00004123"/>
    </source>
</evidence>
<dbReference type="PANTHER" id="PTHR31413">
    <property type="entry name" value="AFP HOMOLOG 2"/>
    <property type="match status" value="1"/>
</dbReference>
<organism evidence="7 8">
    <name type="scientific">Beta vulgaris subsp. vulgaris</name>
    <name type="common">Beet</name>
    <dbReference type="NCBI Taxonomy" id="3555"/>
    <lineage>
        <taxon>Eukaryota</taxon>
        <taxon>Viridiplantae</taxon>
        <taxon>Streptophyta</taxon>
        <taxon>Embryophyta</taxon>
        <taxon>Tracheophyta</taxon>
        <taxon>Spermatophyta</taxon>
        <taxon>Magnoliopsida</taxon>
        <taxon>eudicotyledons</taxon>
        <taxon>Gunneridae</taxon>
        <taxon>Pentapetalae</taxon>
        <taxon>Caryophyllales</taxon>
        <taxon>Chenopodiaceae</taxon>
        <taxon>Betoideae</taxon>
        <taxon>Beta</taxon>
    </lineage>
</organism>
<dbReference type="GO" id="GO:0007165">
    <property type="term" value="P:signal transduction"/>
    <property type="evidence" value="ECO:0007669"/>
    <property type="project" value="InterPro"/>
</dbReference>
<dbReference type="Proteomes" id="UP000035740">
    <property type="component" value="Unassembled WGS sequence"/>
</dbReference>
<dbReference type="OMA" id="PELQINC"/>
<dbReference type="PANTHER" id="PTHR31413:SF15">
    <property type="entry name" value="NINJA-FAMILY PROTEIN"/>
    <property type="match status" value="1"/>
</dbReference>
<dbReference type="OrthoDB" id="667358at2759"/>
<evidence type="ECO:0000259" key="6">
    <source>
        <dbReference type="Pfam" id="PF16135"/>
    </source>
</evidence>
<protein>
    <recommendedName>
        <fullName evidence="4">Ninja-family protein</fullName>
    </recommendedName>
    <alternativeName>
        <fullName evidence="4">ABI-binding protein</fullName>
    </alternativeName>
</protein>
<feature type="compositionally biased region" description="Polar residues" evidence="5">
    <location>
        <begin position="205"/>
        <end position="222"/>
    </location>
</feature>
<feature type="region of interest" description="Disordered" evidence="5">
    <location>
        <begin position="244"/>
        <end position="297"/>
    </location>
</feature>
<sequence length="382" mass="40968">MADEHEADVEITTDAKTTLYSDAIEEDELELSLSLRPLNCSSSSSFDHHPKKLLEPSSPSSNVRILSKRDAQALRRHEAKLKRDFKRKACVKNDVVVNQVTEDCLERRRKALNLGFQGERAAPPWLGWNNAGGFRPYQGQNSKFTSVNEGKDGTSVSSGSSSGISDNCQSISGPGGNSSDTGSHSSNPHSQFPTPNVPTTSTTSQLQPCSSQLDLQPFSSNPDHSKPEWCSSYTNKIELITGSTQPCKSSEGVTSSSMTCQQNEAQPINDKTLSHLDPNTTSPSSSLPKGAVGENAKPPKPVGLIGQQKLVFSQMPCVSTTGNGPEGKTITGFLYKYTKAEVSIICVCHGASFSPAGFVEHAGGVNVEYPLKHIRVVPFGLG</sequence>
<proteinExistence type="inferred from homology"/>
<dbReference type="InterPro" id="IPR031307">
    <property type="entry name" value="Ninja_fam"/>
</dbReference>
<evidence type="ECO:0000313" key="7">
    <source>
        <dbReference type="EMBL" id="KMS97101.1"/>
    </source>
</evidence>
<comment type="subcellular location">
    <subcellularLocation>
        <location evidence="1 4">Nucleus</location>
    </subcellularLocation>
</comment>
<gene>
    <name evidence="7" type="ORF">BVRB_7g178830</name>
</gene>
<evidence type="ECO:0000256" key="3">
    <source>
        <dbReference type="ARBA" id="ARBA00023242"/>
    </source>
</evidence>
<accession>A0A0J8B7X7</accession>
<comment type="similarity">
    <text evidence="2 4">Belongs to the Ninja family.</text>
</comment>
<name>A0A0J8B7X7_BETVV</name>
<dbReference type="Gramene" id="KMS97101">
    <property type="protein sequence ID" value="KMS97101"/>
    <property type="gene ID" value="BVRB_7g178830"/>
</dbReference>
<feature type="compositionally biased region" description="Low complexity" evidence="5">
    <location>
        <begin position="155"/>
        <end position="172"/>
    </location>
</feature>
<keyword evidence="8" id="KW-1185">Reference proteome</keyword>
<dbReference type="AlphaFoldDB" id="A0A0J8B7X7"/>
<feature type="compositionally biased region" description="Polar residues" evidence="5">
    <location>
        <begin position="139"/>
        <end position="148"/>
    </location>
</feature>
<keyword evidence="3 4" id="KW-0539">Nucleus</keyword>
<dbReference type="InterPro" id="IPR032308">
    <property type="entry name" value="TDBD"/>
</dbReference>
<dbReference type="eggNOG" id="ENOG502RY6H">
    <property type="taxonomic scope" value="Eukaryota"/>
</dbReference>
<feature type="compositionally biased region" description="Polar residues" evidence="5">
    <location>
        <begin position="244"/>
        <end position="287"/>
    </location>
</feature>
<feature type="compositionally biased region" description="Polar residues" evidence="5">
    <location>
        <begin position="177"/>
        <end position="192"/>
    </location>
</feature>
<feature type="domain" description="Tify" evidence="6">
    <location>
        <begin position="342"/>
        <end position="375"/>
    </location>
</feature>
<dbReference type="EMBL" id="KQ090341">
    <property type="protein sequence ID" value="KMS97101.1"/>
    <property type="molecule type" value="Genomic_DNA"/>
</dbReference>
<dbReference type="GO" id="GO:0005634">
    <property type="term" value="C:nucleus"/>
    <property type="evidence" value="ECO:0007669"/>
    <property type="project" value="UniProtKB-SubCell"/>
</dbReference>
<feature type="region of interest" description="Disordered" evidence="5">
    <location>
        <begin position="139"/>
        <end position="226"/>
    </location>
</feature>